<proteinExistence type="predicted"/>
<evidence type="ECO:0000313" key="2">
    <source>
        <dbReference type="Proteomes" id="UP000321129"/>
    </source>
</evidence>
<keyword evidence="2" id="KW-1185">Reference proteome</keyword>
<dbReference type="AlphaFoldDB" id="A0A5C6U6U6"/>
<dbReference type="Pfam" id="PF09550">
    <property type="entry name" value="Phage_TAC_6"/>
    <property type="match status" value="1"/>
</dbReference>
<accession>A0A5C6U6U6</accession>
<sequence>MAVEFAATAARLAGAAGWLLHWCPDNFWAATPAELAAVLRAAAGEDGEAAVTRADLTAMQERFPDG</sequence>
<dbReference type="EMBL" id="VOPY01000003">
    <property type="protein sequence ID" value="TXC68190.1"/>
    <property type="molecule type" value="Genomic_DNA"/>
</dbReference>
<reference evidence="1 2" key="1">
    <citation type="submission" date="2019-08" db="EMBL/GenBank/DDBJ databases">
        <title>Sphingorhabdus soil sp. nov., isolated from arctic soil.</title>
        <authorList>
            <person name="Liu Y."/>
        </authorList>
    </citation>
    <scope>NUCLEOTIDE SEQUENCE [LARGE SCALE GENOMIC DNA]</scope>
    <source>
        <strain evidence="1 2">D-2Q-5-6</strain>
    </source>
</reference>
<gene>
    <name evidence="1" type="ORF">FSZ31_10860</name>
</gene>
<protein>
    <submittedName>
        <fullName evidence="1">Phage tail assembly chaperone</fullName>
    </submittedName>
</protein>
<organism evidence="1 2">
    <name type="scientific">Flavisphingopyxis soli</name>
    <dbReference type="NCBI Taxonomy" id="2601267"/>
    <lineage>
        <taxon>Bacteria</taxon>
        <taxon>Pseudomonadati</taxon>
        <taxon>Pseudomonadota</taxon>
        <taxon>Alphaproteobacteria</taxon>
        <taxon>Sphingomonadales</taxon>
        <taxon>Sphingopyxidaceae</taxon>
        <taxon>Flavisphingopyxis</taxon>
    </lineage>
</organism>
<dbReference type="RefSeq" id="WP_147123410.1">
    <property type="nucleotide sequence ID" value="NZ_VOPY01000003.1"/>
</dbReference>
<dbReference type="InterPro" id="IPR019056">
    <property type="entry name" value="Phage_TAC_6"/>
</dbReference>
<evidence type="ECO:0000313" key="1">
    <source>
        <dbReference type="EMBL" id="TXC68190.1"/>
    </source>
</evidence>
<comment type="caution">
    <text evidence="1">The sequence shown here is derived from an EMBL/GenBank/DDBJ whole genome shotgun (WGS) entry which is preliminary data.</text>
</comment>
<name>A0A5C6U6U6_9SPHN</name>
<dbReference type="Proteomes" id="UP000321129">
    <property type="component" value="Unassembled WGS sequence"/>
</dbReference>